<sequence length="334" mass="35537">MPELRAVAQVREQQQSPRQGRGPHRPRTAPRARAGLIWSGALADGYRGRVTTTRTRRLSHTQQRIIDELGVPADFDAVTETERRVEFLAEYLRRTGAAGYVLGISGGVDSTTGGRLAQLAVERLRGEGREAAFVAVRLPYQVQADEADAQVAIAFVGADEVLTVNIAEPTDTMVAAVRAGGVTAPSDAAADFVKGNVKARQRMIAQYTVAGARNLLVIGTDHAAEAVTGFYTKYGDGACDLTPLAGLTKRRVRAIAAHLGAPATLVAKIPTADLEDGKPGNPDEVALGVTYEAIDTYLEGGEVADVDRETIEGAFARTAHKRAMPVTPDDLDRG</sequence>
<feature type="domain" description="NAD/GMP synthase" evidence="12">
    <location>
        <begin position="82"/>
        <end position="319"/>
    </location>
</feature>
<feature type="binding site" evidence="8">
    <location>
        <begin position="103"/>
        <end position="110"/>
    </location>
    <ligand>
        <name>ATP</name>
        <dbReference type="ChEBI" id="CHEBI:30616"/>
    </ligand>
</feature>
<dbReference type="InterPro" id="IPR014729">
    <property type="entry name" value="Rossmann-like_a/b/a_fold"/>
</dbReference>
<comment type="function">
    <text evidence="8">Catalyzes the ATP-dependent amidation of deamido-NAD to form NAD. Uses ammonia as a nitrogen source.</text>
</comment>
<dbReference type="InterPro" id="IPR022926">
    <property type="entry name" value="NH(3)-dep_NAD(+)_synth"/>
</dbReference>
<comment type="subunit">
    <text evidence="8">Homodimer.</text>
</comment>
<evidence type="ECO:0000256" key="9">
    <source>
        <dbReference type="RuleBase" id="RU003811"/>
    </source>
</evidence>
<keyword evidence="5 8" id="KW-0067">ATP-binding</keyword>
<dbReference type="EMBL" id="SMNA01000013">
    <property type="protein sequence ID" value="TDE89259.1"/>
    <property type="molecule type" value="Genomic_DNA"/>
</dbReference>
<dbReference type="HAMAP" id="MF_00193">
    <property type="entry name" value="NadE_ammonia_dep"/>
    <property type="match status" value="1"/>
</dbReference>
<evidence type="ECO:0000256" key="10">
    <source>
        <dbReference type="RuleBase" id="RU003812"/>
    </source>
</evidence>
<evidence type="ECO:0000256" key="8">
    <source>
        <dbReference type="HAMAP-Rule" id="MF_00193"/>
    </source>
</evidence>
<feature type="compositionally biased region" description="Basic residues" evidence="11">
    <location>
        <begin position="21"/>
        <end position="30"/>
    </location>
</feature>
<keyword evidence="7 8" id="KW-0520">NAD</keyword>
<keyword evidence="3 8" id="KW-0479">Metal-binding</keyword>
<keyword evidence="6 8" id="KW-0460">Magnesium</keyword>
<dbReference type="SUPFAM" id="SSF52402">
    <property type="entry name" value="Adenine nucleotide alpha hydrolases-like"/>
    <property type="match status" value="1"/>
</dbReference>
<evidence type="ECO:0000256" key="11">
    <source>
        <dbReference type="SAM" id="MobiDB-lite"/>
    </source>
</evidence>
<dbReference type="CDD" id="cd00553">
    <property type="entry name" value="NAD_synthase"/>
    <property type="match status" value="1"/>
</dbReference>
<evidence type="ECO:0000256" key="6">
    <source>
        <dbReference type="ARBA" id="ARBA00022842"/>
    </source>
</evidence>
<feature type="binding site" evidence="8">
    <location>
        <position position="271"/>
    </location>
    <ligand>
        <name>ATP</name>
        <dbReference type="ChEBI" id="CHEBI:30616"/>
    </ligand>
</feature>
<evidence type="ECO:0000256" key="1">
    <source>
        <dbReference type="ARBA" id="ARBA00005859"/>
    </source>
</evidence>
<feature type="binding site" evidence="8">
    <location>
        <position position="225"/>
    </location>
    <ligand>
        <name>Mg(2+)</name>
        <dbReference type="ChEBI" id="CHEBI:18420"/>
    </ligand>
</feature>
<keyword evidence="4 8" id="KW-0547">Nucleotide-binding</keyword>
<organism evidence="13 14">
    <name type="scientific">Occultella glacieicola</name>
    <dbReference type="NCBI Taxonomy" id="2518684"/>
    <lineage>
        <taxon>Bacteria</taxon>
        <taxon>Bacillati</taxon>
        <taxon>Actinomycetota</taxon>
        <taxon>Actinomycetes</taxon>
        <taxon>Micrococcales</taxon>
        <taxon>Ruaniaceae</taxon>
        <taxon>Occultella</taxon>
    </lineage>
</organism>
<dbReference type="Proteomes" id="UP000504882">
    <property type="component" value="Unassembled WGS sequence"/>
</dbReference>
<feature type="binding site" evidence="8">
    <location>
        <position position="249"/>
    </location>
    <ligand>
        <name>ATP</name>
        <dbReference type="ChEBI" id="CHEBI:30616"/>
    </ligand>
</feature>
<dbReference type="Pfam" id="PF02540">
    <property type="entry name" value="NAD_synthase"/>
    <property type="match status" value="1"/>
</dbReference>
<evidence type="ECO:0000256" key="2">
    <source>
        <dbReference type="ARBA" id="ARBA00022598"/>
    </source>
</evidence>
<keyword evidence="14" id="KW-1185">Reference proteome</keyword>
<dbReference type="PANTHER" id="PTHR23090:SF7">
    <property type="entry name" value="NH(3)-DEPENDENT NAD(+) SYNTHETASE"/>
    <property type="match status" value="1"/>
</dbReference>
<dbReference type="GO" id="GO:0008795">
    <property type="term" value="F:NAD+ synthase activity"/>
    <property type="evidence" value="ECO:0007669"/>
    <property type="project" value="UniProtKB-EC"/>
</dbReference>
<protein>
    <recommendedName>
        <fullName evidence="8 10">NH(3)-dependent NAD(+) synthetase</fullName>
        <ecNumber evidence="8 10">6.3.1.5</ecNumber>
    </recommendedName>
</protein>
<proteinExistence type="inferred from homology"/>
<dbReference type="InterPro" id="IPR022310">
    <property type="entry name" value="NAD/GMP_synthase"/>
</dbReference>
<comment type="similarity">
    <text evidence="1 8 9">Belongs to the NAD synthetase family.</text>
</comment>
<feature type="binding site" description="in other chain" evidence="8">
    <location>
        <position position="233"/>
    </location>
    <ligand>
        <name>deamido-NAD(+)</name>
        <dbReference type="ChEBI" id="CHEBI:58437"/>
        <note>ligand shared between two neighboring subunits</note>
    </ligand>
</feature>
<comment type="caution">
    <text evidence="13">The sequence shown here is derived from an EMBL/GenBank/DDBJ whole genome shotgun (WGS) entry which is preliminary data.</text>
</comment>
<comment type="catalytic activity">
    <reaction evidence="8 10">
        <text>deamido-NAD(+) + NH4(+) + ATP = AMP + diphosphate + NAD(+) + H(+)</text>
        <dbReference type="Rhea" id="RHEA:21188"/>
        <dbReference type="ChEBI" id="CHEBI:15378"/>
        <dbReference type="ChEBI" id="CHEBI:28938"/>
        <dbReference type="ChEBI" id="CHEBI:30616"/>
        <dbReference type="ChEBI" id="CHEBI:33019"/>
        <dbReference type="ChEBI" id="CHEBI:57540"/>
        <dbReference type="ChEBI" id="CHEBI:58437"/>
        <dbReference type="ChEBI" id="CHEBI:456215"/>
        <dbReference type="EC" id="6.3.1.5"/>
    </reaction>
</comment>
<evidence type="ECO:0000313" key="14">
    <source>
        <dbReference type="Proteomes" id="UP000504882"/>
    </source>
</evidence>
<feature type="binding site" description="in other chain" evidence="8">
    <location>
        <begin position="320"/>
        <end position="321"/>
    </location>
    <ligand>
        <name>deamido-NAD(+)</name>
        <dbReference type="ChEBI" id="CHEBI:58437"/>
        <note>ligand shared between two neighboring subunits</note>
    </ligand>
</feature>
<dbReference type="Gene3D" id="3.40.50.620">
    <property type="entry name" value="HUPs"/>
    <property type="match status" value="1"/>
</dbReference>
<evidence type="ECO:0000256" key="7">
    <source>
        <dbReference type="ARBA" id="ARBA00023027"/>
    </source>
</evidence>
<comment type="pathway">
    <text evidence="8">Cofactor biosynthesis; NAD(+) biosynthesis; NAD(+) from deamido-NAD(+) (ammonia route): step 1/1.</text>
</comment>
<name>A0ABY2DY75_9MICO</name>
<reference evidence="13 14" key="1">
    <citation type="submission" date="2019-03" db="EMBL/GenBank/DDBJ databases">
        <title>Genomic features of bacteria from cold environments.</title>
        <authorList>
            <person name="Shen L."/>
        </authorList>
    </citation>
    <scope>NUCLEOTIDE SEQUENCE [LARGE SCALE GENOMIC DNA]</scope>
    <source>
        <strain evidence="14">T3246-1</strain>
    </source>
</reference>
<feature type="binding site" evidence="8">
    <location>
        <position position="240"/>
    </location>
    <ligand>
        <name>deamido-NAD(+)</name>
        <dbReference type="ChEBI" id="CHEBI:58437"/>
        <note>ligand shared between two neighboring subunits</note>
    </ligand>
</feature>
<evidence type="ECO:0000256" key="3">
    <source>
        <dbReference type="ARBA" id="ARBA00022723"/>
    </source>
</evidence>
<dbReference type="InterPro" id="IPR003694">
    <property type="entry name" value="NAD_synthase"/>
</dbReference>
<dbReference type="PANTHER" id="PTHR23090">
    <property type="entry name" value="NH 3 /GLUTAMINE-DEPENDENT NAD + SYNTHETASE"/>
    <property type="match status" value="1"/>
</dbReference>
<accession>A0ABY2DY75</accession>
<gene>
    <name evidence="8 13" type="primary">nadE</name>
    <name evidence="13" type="ORF">EXU48_21305</name>
</gene>
<dbReference type="NCBIfam" id="TIGR00552">
    <property type="entry name" value="nadE"/>
    <property type="match status" value="1"/>
</dbReference>
<dbReference type="EC" id="6.3.1.5" evidence="8 10"/>
<feature type="region of interest" description="Disordered" evidence="11">
    <location>
        <begin position="1"/>
        <end position="31"/>
    </location>
</feature>
<feature type="binding site" evidence="8">
    <location>
        <position position="109"/>
    </location>
    <ligand>
        <name>Mg(2+)</name>
        <dbReference type="ChEBI" id="CHEBI:18420"/>
    </ligand>
</feature>
<feature type="binding site" description="in other chain" evidence="8">
    <location>
        <position position="200"/>
    </location>
    <ligand>
        <name>deamido-NAD(+)</name>
        <dbReference type="ChEBI" id="CHEBI:58437"/>
        <note>ligand shared between two neighboring subunits</note>
    </ligand>
</feature>
<feature type="binding site" evidence="8">
    <location>
        <position position="220"/>
    </location>
    <ligand>
        <name>ATP</name>
        <dbReference type="ChEBI" id="CHEBI:30616"/>
    </ligand>
</feature>
<evidence type="ECO:0000259" key="12">
    <source>
        <dbReference type="Pfam" id="PF02540"/>
    </source>
</evidence>
<keyword evidence="2 8" id="KW-0436">Ligase</keyword>
<evidence type="ECO:0000256" key="4">
    <source>
        <dbReference type="ARBA" id="ARBA00022741"/>
    </source>
</evidence>
<dbReference type="NCBIfam" id="NF001979">
    <property type="entry name" value="PRK00768.1"/>
    <property type="match status" value="1"/>
</dbReference>
<evidence type="ECO:0000256" key="5">
    <source>
        <dbReference type="ARBA" id="ARBA00022840"/>
    </source>
</evidence>
<evidence type="ECO:0000313" key="13">
    <source>
        <dbReference type="EMBL" id="TDE89259.1"/>
    </source>
</evidence>